<proteinExistence type="predicted"/>
<sequence>MSWIEECYNREIGTLVRACPVIHAGMISYCLRINGTGFKGSSSNLAYLESDSYMLSLLRGLVGSPEWRGLEYLNASNLKNWLGGQNSEGSPLLEEWSLTLCHEVRFPGWLVIGLNCKKLTLLDASRRRNLCNRRLQALRDGCDHLEVLHTNGCAKVTSTGLEIFKIMRYNVAIRMDE</sequence>
<gene>
    <name evidence="1" type="ORF">CB5_LOCUS173</name>
</gene>
<evidence type="ECO:0000313" key="1">
    <source>
        <dbReference type="EMBL" id="CAD1816962.1"/>
    </source>
</evidence>
<dbReference type="SUPFAM" id="SSF52047">
    <property type="entry name" value="RNI-like"/>
    <property type="match status" value="1"/>
</dbReference>
<dbReference type="Gene3D" id="3.80.10.10">
    <property type="entry name" value="Ribonuclease Inhibitor"/>
    <property type="match status" value="1"/>
</dbReference>
<dbReference type="InterPro" id="IPR032675">
    <property type="entry name" value="LRR_dom_sf"/>
</dbReference>
<protein>
    <submittedName>
        <fullName evidence="1">Uncharacterized protein</fullName>
    </submittedName>
</protein>
<accession>A0A6V7NEH8</accession>
<dbReference type="EMBL" id="LR862129">
    <property type="protein sequence ID" value="CAD1816962.1"/>
    <property type="molecule type" value="Genomic_DNA"/>
</dbReference>
<dbReference type="AlphaFoldDB" id="A0A6V7NEH8"/>
<organism evidence="1">
    <name type="scientific">Ananas comosus var. bracteatus</name>
    <name type="common">red pineapple</name>
    <dbReference type="NCBI Taxonomy" id="296719"/>
    <lineage>
        <taxon>Eukaryota</taxon>
        <taxon>Viridiplantae</taxon>
        <taxon>Streptophyta</taxon>
        <taxon>Embryophyta</taxon>
        <taxon>Tracheophyta</taxon>
        <taxon>Spermatophyta</taxon>
        <taxon>Magnoliopsida</taxon>
        <taxon>Liliopsida</taxon>
        <taxon>Poales</taxon>
        <taxon>Bromeliaceae</taxon>
        <taxon>Bromelioideae</taxon>
        <taxon>Ananas</taxon>
    </lineage>
</organism>
<reference evidence="1" key="1">
    <citation type="submission" date="2020-07" db="EMBL/GenBank/DDBJ databases">
        <authorList>
            <person name="Lin J."/>
        </authorList>
    </citation>
    <scope>NUCLEOTIDE SEQUENCE</scope>
</reference>
<name>A0A6V7NEH8_ANACO</name>